<proteinExistence type="predicted"/>
<protein>
    <submittedName>
        <fullName evidence="1">Uncharacterized protein</fullName>
    </submittedName>
</protein>
<dbReference type="Proteomes" id="UP000008063">
    <property type="component" value="Unassembled WGS sequence"/>
</dbReference>
<dbReference type="EMBL" id="GL945484">
    <property type="protein sequence ID" value="EGN95978.1"/>
    <property type="molecule type" value="Genomic_DNA"/>
</dbReference>
<dbReference type="InParanoid" id="F8Q5U0"/>
<reference evidence="2" key="1">
    <citation type="journal article" date="2011" name="Science">
        <title>The plant cell wall-decomposing machinery underlies the functional diversity of forest fungi.</title>
        <authorList>
            <person name="Eastwood D.C."/>
            <person name="Floudas D."/>
            <person name="Binder M."/>
            <person name="Majcherczyk A."/>
            <person name="Schneider P."/>
            <person name="Aerts A."/>
            <person name="Asiegbu F.O."/>
            <person name="Baker S.E."/>
            <person name="Barry K."/>
            <person name="Bendiksby M."/>
            <person name="Blumentritt M."/>
            <person name="Coutinho P.M."/>
            <person name="Cullen D."/>
            <person name="de Vries R.P."/>
            <person name="Gathman A."/>
            <person name="Goodell B."/>
            <person name="Henrissat B."/>
            <person name="Ihrmark K."/>
            <person name="Kauserud H."/>
            <person name="Kohler A."/>
            <person name="LaButti K."/>
            <person name="Lapidus A."/>
            <person name="Lavin J.L."/>
            <person name="Lee Y.-H."/>
            <person name="Lindquist E."/>
            <person name="Lilly W."/>
            <person name="Lucas S."/>
            <person name="Morin E."/>
            <person name="Murat C."/>
            <person name="Oguiza J.A."/>
            <person name="Park J."/>
            <person name="Pisabarro A.G."/>
            <person name="Riley R."/>
            <person name="Rosling A."/>
            <person name="Salamov A."/>
            <person name="Schmidt O."/>
            <person name="Schmutz J."/>
            <person name="Skrede I."/>
            <person name="Stenlid J."/>
            <person name="Wiebenga A."/>
            <person name="Xie X."/>
            <person name="Kuees U."/>
            <person name="Hibbett D.S."/>
            <person name="Hoffmeister D."/>
            <person name="Hoegberg N."/>
            <person name="Martin F."/>
            <person name="Grigoriev I.V."/>
            <person name="Watkinson S.C."/>
        </authorList>
    </citation>
    <scope>NUCLEOTIDE SEQUENCE [LARGE SCALE GENOMIC DNA]</scope>
    <source>
        <strain evidence="2">strain S7.3</strain>
    </source>
</reference>
<keyword evidence="2" id="KW-1185">Reference proteome</keyword>
<evidence type="ECO:0000313" key="1">
    <source>
        <dbReference type="EMBL" id="EGN95978.1"/>
    </source>
</evidence>
<dbReference type="HOGENOM" id="CLU_1975885_0_0_1"/>
<evidence type="ECO:0000313" key="2">
    <source>
        <dbReference type="Proteomes" id="UP000008063"/>
    </source>
</evidence>
<name>F8Q5U0_SERL3</name>
<gene>
    <name evidence="1" type="ORF">SERLA73DRAFT_185443</name>
</gene>
<dbReference type="AlphaFoldDB" id="F8Q5U0"/>
<accession>F8Q5U0</accession>
<feature type="non-terminal residue" evidence="1">
    <location>
        <position position="127"/>
    </location>
</feature>
<organism evidence="2">
    <name type="scientific">Serpula lacrymans var. lacrymans (strain S7.3)</name>
    <name type="common">Dry rot fungus</name>
    <dbReference type="NCBI Taxonomy" id="936435"/>
    <lineage>
        <taxon>Eukaryota</taxon>
        <taxon>Fungi</taxon>
        <taxon>Dikarya</taxon>
        <taxon>Basidiomycota</taxon>
        <taxon>Agaricomycotina</taxon>
        <taxon>Agaricomycetes</taxon>
        <taxon>Agaricomycetidae</taxon>
        <taxon>Boletales</taxon>
        <taxon>Coniophorineae</taxon>
        <taxon>Serpulaceae</taxon>
        <taxon>Serpula</taxon>
    </lineage>
</organism>
<sequence length="127" mass="13908">MISFQEGCDVFAAADLLATFLTTCLVLDLDLVAFEAGVAIFSIGGGEAEVLEDIADLFALRLELLRETKRWKRCARGSRHMALYGPARQITCGRVWALLNVTRHTNLKLGRKFSTATLRALHGGSVV</sequence>